<protein>
    <submittedName>
        <fullName evidence="4">SDR family NAD(P)-dependent oxidoreductase</fullName>
    </submittedName>
</protein>
<dbReference type="InterPro" id="IPR020904">
    <property type="entry name" value="Sc_DH/Rdtase_CS"/>
</dbReference>
<dbReference type="PROSITE" id="PS00061">
    <property type="entry name" value="ADH_SHORT"/>
    <property type="match status" value="1"/>
</dbReference>
<name>A0ABT8EVH8_9ACTN</name>
<keyword evidence="2" id="KW-0560">Oxidoreductase</keyword>
<accession>A0ABT8EVH8</accession>
<dbReference type="Pfam" id="PF00106">
    <property type="entry name" value="adh_short"/>
    <property type="match status" value="1"/>
</dbReference>
<dbReference type="SMART" id="SM00822">
    <property type="entry name" value="PKS_KR"/>
    <property type="match status" value="1"/>
</dbReference>
<gene>
    <name evidence="4" type="ORF">QWY29_12505</name>
</gene>
<dbReference type="InterPro" id="IPR057326">
    <property type="entry name" value="KR_dom"/>
</dbReference>
<sequence>MSSSTYDAAHPAGRPLALVTGASSGIGLEIAKQLAGRGHDLLVVATGPGLDDAAAELQSLGAAVEQVRTDLATRDGVEDVHRAIGDRAVAFAALNAGVGSGGPFRDTDLDDDLRLIDLDVRSTVHLAKHLVRGMTARGSGRLLFTSSISATHPDAYEAVYGASKTFVQSFAKALRRELVGTGVSVTALMPGPTATNFFHRAGMDDTRIGASDSKDDPAEVARLGVEAALAGQEQVVPGLPNKLITAAARVLPDRVKAALHGALAAPGSGR</sequence>
<keyword evidence="5" id="KW-1185">Reference proteome</keyword>
<dbReference type="PRINTS" id="PR00081">
    <property type="entry name" value="GDHRDH"/>
</dbReference>
<dbReference type="RefSeq" id="WP_300961329.1">
    <property type="nucleotide sequence ID" value="NZ_JAUHJR010000004.1"/>
</dbReference>
<comment type="caution">
    <text evidence="4">The sequence shown here is derived from an EMBL/GenBank/DDBJ whole genome shotgun (WGS) entry which is preliminary data.</text>
</comment>
<evidence type="ECO:0000313" key="5">
    <source>
        <dbReference type="Proteomes" id="UP001168537"/>
    </source>
</evidence>
<comment type="similarity">
    <text evidence="1">Belongs to the short-chain dehydrogenases/reductases (SDR) family.</text>
</comment>
<evidence type="ECO:0000313" key="4">
    <source>
        <dbReference type="EMBL" id="MDN4162177.1"/>
    </source>
</evidence>
<dbReference type="InterPro" id="IPR002347">
    <property type="entry name" value="SDR_fam"/>
</dbReference>
<dbReference type="Gene3D" id="3.40.50.720">
    <property type="entry name" value="NAD(P)-binding Rossmann-like Domain"/>
    <property type="match status" value="1"/>
</dbReference>
<dbReference type="Proteomes" id="UP001168537">
    <property type="component" value="Unassembled WGS sequence"/>
</dbReference>
<dbReference type="InterPro" id="IPR036291">
    <property type="entry name" value="NAD(P)-bd_dom_sf"/>
</dbReference>
<dbReference type="CDD" id="cd05233">
    <property type="entry name" value="SDR_c"/>
    <property type="match status" value="1"/>
</dbReference>
<evidence type="ECO:0000259" key="3">
    <source>
        <dbReference type="SMART" id="SM00822"/>
    </source>
</evidence>
<organism evidence="4 5">
    <name type="scientific">Nocardioides abyssi</name>
    <dbReference type="NCBI Taxonomy" id="3058370"/>
    <lineage>
        <taxon>Bacteria</taxon>
        <taxon>Bacillati</taxon>
        <taxon>Actinomycetota</taxon>
        <taxon>Actinomycetes</taxon>
        <taxon>Propionibacteriales</taxon>
        <taxon>Nocardioidaceae</taxon>
        <taxon>Nocardioides</taxon>
    </lineage>
</organism>
<feature type="domain" description="Ketoreductase" evidence="3">
    <location>
        <begin position="15"/>
        <end position="191"/>
    </location>
</feature>
<evidence type="ECO:0000256" key="1">
    <source>
        <dbReference type="ARBA" id="ARBA00006484"/>
    </source>
</evidence>
<dbReference type="SUPFAM" id="SSF51735">
    <property type="entry name" value="NAD(P)-binding Rossmann-fold domains"/>
    <property type="match status" value="1"/>
</dbReference>
<proteinExistence type="inferred from homology"/>
<dbReference type="EMBL" id="JAUHJR010000004">
    <property type="protein sequence ID" value="MDN4162177.1"/>
    <property type="molecule type" value="Genomic_DNA"/>
</dbReference>
<dbReference type="PANTHER" id="PTHR44196">
    <property type="entry name" value="DEHYDROGENASE/REDUCTASE SDR FAMILY MEMBER 7B"/>
    <property type="match status" value="1"/>
</dbReference>
<reference evidence="4" key="1">
    <citation type="submission" date="2023-06" db="EMBL/GenBank/DDBJ databases">
        <title>Draft genome sequence of Nocardioides sp. SOB72.</title>
        <authorList>
            <person name="Zhang G."/>
        </authorList>
    </citation>
    <scope>NUCLEOTIDE SEQUENCE</scope>
    <source>
        <strain evidence="4">SOB72</strain>
    </source>
</reference>
<evidence type="ECO:0000256" key="2">
    <source>
        <dbReference type="ARBA" id="ARBA00023002"/>
    </source>
</evidence>
<dbReference type="PANTHER" id="PTHR44196:SF2">
    <property type="entry name" value="SHORT-CHAIN DEHYDROGENASE-RELATED"/>
    <property type="match status" value="1"/>
</dbReference>